<dbReference type="Proteomes" id="UP000050794">
    <property type="component" value="Unassembled WGS sequence"/>
</dbReference>
<feature type="region of interest" description="Disordered" evidence="1">
    <location>
        <begin position="1"/>
        <end position="20"/>
    </location>
</feature>
<evidence type="ECO:0000313" key="2">
    <source>
        <dbReference type="EMBL" id="VDM46066.1"/>
    </source>
</evidence>
<name>A0A183V1X5_TOXCA</name>
<feature type="region of interest" description="Disordered" evidence="1">
    <location>
        <begin position="34"/>
        <end position="59"/>
    </location>
</feature>
<dbReference type="AlphaFoldDB" id="A0A183V1X5"/>
<dbReference type="WBParaSite" id="TCNE_0001474501-mRNA-1">
    <property type="protein sequence ID" value="TCNE_0001474501-mRNA-1"/>
    <property type="gene ID" value="TCNE_0001474501"/>
</dbReference>
<reference evidence="4" key="1">
    <citation type="submission" date="2016-06" db="UniProtKB">
        <authorList>
            <consortium name="WormBaseParasite"/>
        </authorList>
    </citation>
    <scope>IDENTIFICATION</scope>
</reference>
<organism evidence="3 4">
    <name type="scientific">Toxocara canis</name>
    <name type="common">Canine roundworm</name>
    <dbReference type="NCBI Taxonomy" id="6265"/>
    <lineage>
        <taxon>Eukaryota</taxon>
        <taxon>Metazoa</taxon>
        <taxon>Ecdysozoa</taxon>
        <taxon>Nematoda</taxon>
        <taxon>Chromadorea</taxon>
        <taxon>Rhabditida</taxon>
        <taxon>Spirurina</taxon>
        <taxon>Ascaridomorpha</taxon>
        <taxon>Ascaridoidea</taxon>
        <taxon>Toxocaridae</taxon>
        <taxon>Toxocara</taxon>
    </lineage>
</organism>
<protein>
    <submittedName>
        <fullName evidence="2 4">Uncharacterized protein</fullName>
    </submittedName>
</protein>
<gene>
    <name evidence="2" type="ORF">TCNE_LOCUS14745</name>
</gene>
<sequence length="84" mass="9405">MRRGGALNRATERGKGLPNGMICECVKNEQEKWNTRGMRTEGKLRGREGKGREMKGTSTERTLLSVRAARLDATLMALTRIRDA</sequence>
<feature type="compositionally biased region" description="Basic and acidic residues" evidence="1">
    <location>
        <begin position="34"/>
        <end position="55"/>
    </location>
</feature>
<evidence type="ECO:0000313" key="4">
    <source>
        <dbReference type="WBParaSite" id="TCNE_0001474501-mRNA-1"/>
    </source>
</evidence>
<reference evidence="2 3" key="2">
    <citation type="submission" date="2018-11" db="EMBL/GenBank/DDBJ databases">
        <authorList>
            <consortium name="Pathogen Informatics"/>
        </authorList>
    </citation>
    <scope>NUCLEOTIDE SEQUENCE [LARGE SCALE GENOMIC DNA]</scope>
</reference>
<proteinExistence type="predicted"/>
<evidence type="ECO:0000313" key="3">
    <source>
        <dbReference type="Proteomes" id="UP000050794"/>
    </source>
</evidence>
<dbReference type="EMBL" id="UYWY01022427">
    <property type="protein sequence ID" value="VDM46066.1"/>
    <property type="molecule type" value="Genomic_DNA"/>
</dbReference>
<keyword evidence="3" id="KW-1185">Reference proteome</keyword>
<evidence type="ECO:0000256" key="1">
    <source>
        <dbReference type="SAM" id="MobiDB-lite"/>
    </source>
</evidence>
<accession>A0A183V1X5</accession>